<reference evidence="2 3" key="1">
    <citation type="submission" date="2016-08" db="EMBL/GenBank/DDBJ databases">
        <title>A Parts List for Fungal Cellulosomes Revealed by Comparative Genomics.</title>
        <authorList>
            <consortium name="DOE Joint Genome Institute"/>
            <person name="Haitjema C.H."/>
            <person name="Gilmore S.P."/>
            <person name="Henske J.K."/>
            <person name="Solomon K.V."/>
            <person name="De Groot R."/>
            <person name="Kuo A."/>
            <person name="Mondo S.J."/>
            <person name="Salamov A.A."/>
            <person name="Labutti K."/>
            <person name="Zhao Z."/>
            <person name="Chiniquy J."/>
            <person name="Barry K."/>
            <person name="Brewer H.M."/>
            <person name="Purvine S.O."/>
            <person name="Wright A.T."/>
            <person name="Boxma B."/>
            <person name="Van Alen T."/>
            <person name="Hackstein J.H."/>
            <person name="Baker S.E."/>
            <person name="Grigoriev I.V."/>
            <person name="O'Malley M.A."/>
        </authorList>
    </citation>
    <scope>NUCLEOTIDE SEQUENCE [LARGE SCALE GENOMIC DNA]</scope>
    <source>
        <strain evidence="2 3">G1</strain>
    </source>
</reference>
<dbReference type="GO" id="GO:0031267">
    <property type="term" value="F:small GTPase binding"/>
    <property type="evidence" value="ECO:0007669"/>
    <property type="project" value="InterPro"/>
</dbReference>
<dbReference type="GO" id="GO:0005737">
    <property type="term" value="C:cytoplasm"/>
    <property type="evidence" value="ECO:0007669"/>
    <property type="project" value="UniProtKB-ARBA"/>
</dbReference>
<sequence length="1209" mass="141488">MDNDFKQYLKQLEVVVPFSIEPTIQSSPEIFSYSKIETKELEDSYQYEWPDYPSQMKSEIKCIKLLSEQIDQGNEILNMLYTYRSCSRAIHQVFNPSKKEQSNNSQVVQENKEQINLKTFQVLQPEIEKVKKLKQFHDDTTKVLGEIMNYLMIDVDINVVSVSSRFCMKLAEYLDMIVTIDSLKIMKSSLNNDMTMYRRSFSNLPNDYLAKIDKAAIDEINQSLYLFLAERDQFITDIKNIFQKNSRLEEIFTEIMNFYVDAFENNQWFMPKERNILLKAMAIGIFILDGTDDSKSILKNKKIKIDRFYKIFKTYPIVSAFGYFPISLITIYSKAPHFDAKKFGEINNEAVAKTYNICNYIDQIRNEYNNFICEFGLTMEKFKTSLTKKASLLCEENKRIYNITLQGLQLLARIKCQLEDQISWKFANPKNRESLDISNDIAVTDYELGLKYNLSNNDKNALIEYIGMIKNLGSLLKKYVSFQPSAINNYVYVEVQQFAKLSVQKCIEIANKKKKSVSNTYSQILTLIEDTNIISKEKQKNESDIPKRDVGLTKTQLFLIKYLLDSSFVEKNKSKNNFKKKDFPDVQQYMEKHFFFEYMLDLEDTINECTDLSGLWYKEFYLELSKQIQFPVEMSLPWILCSHIISSGAYNLTEYILYPLDIYNDAAQYALYKLRSKYLYDEIEAEVNLCFQHFMFYLCQKIFTHFKIHGTTLIMGNGLLKKANKTASHLLKDYLQLDHYDSILRQKSFMLLGRNIDISKIISENMANYMKNSLDYIIAKFEQSDLTGIIDLDIMLQSSKAAYELMSKHLTLEPFESLLMQIDETLSVVNFNGRIVSHVIAELYNDFLVNWCYNSTTERFIRSQNFLECQRSSRKVNTSGLYGNKALYNTISSITNIYKNYFGIQHFNSLLKVLKRESIATVLCELENYEITLLEKSITPIISVIQKAFPANIKLPLYQYGAEGAYGYFYHSFADLINYPDLRDGVYQSFREFGNVFIFVFQLDKAMTSEASKAKILTMNIWDKEKKTFNLSSKLSIADEVLNSKNFSMNYKNLSDRYEFFFKAITSTSTCLLADFIERIQSTVEQLQTEWEKKENLFFKVWSAIQFTFCITNSAGYNNRELYGDSLQWSGCLLILLCNQVKSFIAFDYLMHIINVHNYNMNKIKYEHKKDKEASVNISQEFSDFLDKANWYIASNDEVFEIFSNHLYK</sequence>
<dbReference type="EMBL" id="MCOG01000008">
    <property type="protein sequence ID" value="ORY82872.1"/>
    <property type="molecule type" value="Genomic_DNA"/>
</dbReference>
<protein>
    <submittedName>
        <fullName evidence="2">Cytoplasmic FMR1-interacting</fullName>
    </submittedName>
</protein>
<evidence type="ECO:0000259" key="1">
    <source>
        <dbReference type="Pfam" id="PF07159"/>
    </source>
</evidence>
<dbReference type="STRING" id="1754190.A0A1Y2FG29"/>
<dbReference type="Proteomes" id="UP000193920">
    <property type="component" value="Unassembled WGS sequence"/>
</dbReference>
<organism evidence="2 3">
    <name type="scientific">Neocallimastix californiae</name>
    <dbReference type="NCBI Taxonomy" id="1754190"/>
    <lineage>
        <taxon>Eukaryota</taxon>
        <taxon>Fungi</taxon>
        <taxon>Fungi incertae sedis</taxon>
        <taxon>Chytridiomycota</taxon>
        <taxon>Chytridiomycota incertae sedis</taxon>
        <taxon>Neocallimastigomycetes</taxon>
        <taxon>Neocallimastigales</taxon>
        <taxon>Neocallimastigaceae</taxon>
        <taxon>Neocallimastix</taxon>
    </lineage>
</organism>
<dbReference type="InterPro" id="IPR009828">
    <property type="entry name" value="CYRIA/CYRIB_Rac1-bd"/>
</dbReference>
<dbReference type="PIRSF" id="PIRSF008153">
    <property type="entry name" value="FMR1_interacting"/>
    <property type="match status" value="1"/>
</dbReference>
<dbReference type="OrthoDB" id="10265867at2759"/>
<evidence type="ECO:0000313" key="3">
    <source>
        <dbReference type="Proteomes" id="UP000193920"/>
    </source>
</evidence>
<dbReference type="AlphaFoldDB" id="A0A1Y2FG29"/>
<gene>
    <name evidence="2" type="ORF">LY90DRAFT_664027</name>
</gene>
<keyword evidence="3" id="KW-1185">Reference proteome</keyword>
<dbReference type="PANTHER" id="PTHR12195">
    <property type="entry name" value="CYTOPLASMIC FMR1-INTERACTING PROTEIN-RELATED"/>
    <property type="match status" value="1"/>
</dbReference>
<accession>A0A1Y2FG29</accession>
<dbReference type="Pfam" id="PF05994">
    <property type="entry name" value="FragX_IP"/>
    <property type="match status" value="1"/>
</dbReference>
<feature type="domain" description="CYRIA/CYRIB Rac1 binding" evidence="1">
    <location>
        <begin position="58"/>
        <end position="316"/>
    </location>
</feature>
<proteinExistence type="predicted"/>
<evidence type="ECO:0000313" key="2">
    <source>
        <dbReference type="EMBL" id="ORY82872.1"/>
    </source>
</evidence>
<dbReference type="PRINTS" id="PR01698">
    <property type="entry name" value="CYTOFMRPINTP"/>
</dbReference>
<comment type="caution">
    <text evidence="2">The sequence shown here is derived from an EMBL/GenBank/DDBJ whole genome shotgun (WGS) entry which is preliminary data.</text>
</comment>
<dbReference type="Pfam" id="PF07159">
    <property type="entry name" value="CYRIA-B_Rac1-bd"/>
    <property type="match status" value="1"/>
</dbReference>
<name>A0A1Y2FG29_9FUNG</name>
<dbReference type="InterPro" id="IPR008081">
    <property type="entry name" value="Cytoplasmic_FMR1-int"/>
</dbReference>
<dbReference type="GO" id="GO:0030833">
    <property type="term" value="P:regulation of actin filament polymerization"/>
    <property type="evidence" value="ECO:0007669"/>
    <property type="project" value="InterPro"/>
</dbReference>